<evidence type="ECO:0000256" key="2">
    <source>
        <dbReference type="ARBA" id="ARBA00010992"/>
    </source>
</evidence>
<dbReference type="EMBL" id="LCTW02000102">
    <property type="protein sequence ID" value="KXX78963.1"/>
    <property type="molecule type" value="Genomic_DNA"/>
</dbReference>
<dbReference type="Pfam" id="PF00083">
    <property type="entry name" value="Sugar_tr"/>
    <property type="match status" value="1"/>
</dbReference>
<accession>A0A175W5P1</accession>
<dbReference type="SUPFAM" id="SSF103473">
    <property type="entry name" value="MFS general substrate transporter"/>
    <property type="match status" value="1"/>
</dbReference>
<sequence>MISFVVNLAIHTALGDGHEQDIAKVRLILGSPAVPAAFLAWVIRKVPESPRYYLTPNSRQYSPERAFESLKKLRNTRFQAVRDLYLTAVGVNEETKLGSTEQSTNGTAPGDARTADPNPTMNDDSSISSSSGSQQHERRIKLVHSLLGNVWSALNALYSGARQEVKKYWEIATTRRLRNAAVAACTANFCQQLSGINILAFYGGTFFMHAQEDEASDSHKIKIAMLFNVVFGLINFLFCLPALHAIDRVGRRGMTLLTIPFMIVFMTMAAGCSSISNKDVMFPVLAIFLFLHTAFYSPGLGPVPFTLAGEAFPLQFREPGACLAIATNFLFAGLLAWFIPQLDIDHDITPVLGIFSGLNVVALLLIFFLVEETAGMRLEDLETVFEYPKVDFIRFQVNHTLPWLWNALRTWSWSLDGMPSLVEVVRQERAEDELELQVVERSQSGVGA</sequence>
<keyword evidence="5 8" id="KW-1133">Transmembrane helix</keyword>
<keyword evidence="6 8" id="KW-0472">Membrane</keyword>
<comment type="similarity">
    <text evidence="2">Belongs to the major facilitator superfamily. Sugar transporter (TC 2.A.1.1) family.</text>
</comment>
<evidence type="ECO:0000256" key="1">
    <source>
        <dbReference type="ARBA" id="ARBA00004141"/>
    </source>
</evidence>
<dbReference type="VEuPathDB" id="FungiDB:MMYC01_204725"/>
<feature type="transmembrane region" description="Helical" evidence="8">
    <location>
        <begin position="255"/>
        <end position="276"/>
    </location>
</feature>
<dbReference type="GO" id="GO:0022857">
    <property type="term" value="F:transmembrane transporter activity"/>
    <property type="evidence" value="ECO:0007669"/>
    <property type="project" value="InterPro"/>
</dbReference>
<dbReference type="Gene3D" id="1.20.1250.20">
    <property type="entry name" value="MFS general substrate transporter like domains"/>
    <property type="match status" value="2"/>
</dbReference>
<evidence type="ECO:0000256" key="8">
    <source>
        <dbReference type="SAM" id="Phobius"/>
    </source>
</evidence>
<dbReference type="InterPro" id="IPR050814">
    <property type="entry name" value="Myo-inositol_Transporter"/>
</dbReference>
<feature type="transmembrane region" description="Helical" evidence="8">
    <location>
        <begin position="223"/>
        <end position="243"/>
    </location>
</feature>
<evidence type="ECO:0000256" key="5">
    <source>
        <dbReference type="ARBA" id="ARBA00022989"/>
    </source>
</evidence>
<feature type="region of interest" description="Disordered" evidence="7">
    <location>
        <begin position="96"/>
        <end position="134"/>
    </location>
</feature>
<organism evidence="9 10">
    <name type="scientific">Madurella mycetomatis</name>
    <dbReference type="NCBI Taxonomy" id="100816"/>
    <lineage>
        <taxon>Eukaryota</taxon>
        <taxon>Fungi</taxon>
        <taxon>Dikarya</taxon>
        <taxon>Ascomycota</taxon>
        <taxon>Pezizomycotina</taxon>
        <taxon>Sordariomycetes</taxon>
        <taxon>Sordariomycetidae</taxon>
        <taxon>Sordariales</taxon>
        <taxon>Sordariales incertae sedis</taxon>
        <taxon>Madurella</taxon>
    </lineage>
</organism>
<gene>
    <name evidence="9" type="ORF">MMYC01_204725</name>
</gene>
<dbReference type="PANTHER" id="PTHR48020">
    <property type="entry name" value="PROTON MYO-INOSITOL COTRANSPORTER"/>
    <property type="match status" value="1"/>
</dbReference>
<comment type="caution">
    <text evidence="9">The sequence shown here is derived from an EMBL/GenBank/DDBJ whole genome shotgun (WGS) entry which is preliminary data.</text>
</comment>
<comment type="subcellular location">
    <subcellularLocation>
        <location evidence="1">Membrane</location>
        <topology evidence="1">Multi-pass membrane protein</topology>
    </subcellularLocation>
</comment>
<feature type="transmembrane region" description="Helical" evidence="8">
    <location>
        <begin position="320"/>
        <end position="339"/>
    </location>
</feature>
<dbReference type="OrthoDB" id="6339427at2759"/>
<evidence type="ECO:0000256" key="7">
    <source>
        <dbReference type="SAM" id="MobiDB-lite"/>
    </source>
</evidence>
<reference evidence="9 10" key="1">
    <citation type="journal article" date="2016" name="Genome Announc.">
        <title>Genome Sequence of Madurella mycetomatis mm55, Isolated from a Human Mycetoma Case in Sudan.</title>
        <authorList>
            <person name="Smit S."/>
            <person name="Derks M.F."/>
            <person name="Bervoets S."/>
            <person name="Fahal A."/>
            <person name="van Leeuwen W."/>
            <person name="van Belkum A."/>
            <person name="van de Sande W.W."/>
        </authorList>
    </citation>
    <scope>NUCLEOTIDE SEQUENCE [LARGE SCALE GENOMIC DNA]</scope>
    <source>
        <strain evidence="10">mm55</strain>
    </source>
</reference>
<dbReference type="InterPro" id="IPR036259">
    <property type="entry name" value="MFS_trans_sf"/>
</dbReference>
<evidence type="ECO:0000256" key="6">
    <source>
        <dbReference type="ARBA" id="ARBA00023136"/>
    </source>
</evidence>
<evidence type="ECO:0000256" key="3">
    <source>
        <dbReference type="ARBA" id="ARBA00022448"/>
    </source>
</evidence>
<keyword evidence="4 8" id="KW-0812">Transmembrane</keyword>
<evidence type="ECO:0000313" key="10">
    <source>
        <dbReference type="Proteomes" id="UP000078237"/>
    </source>
</evidence>
<dbReference type="PANTHER" id="PTHR48020:SF40">
    <property type="entry name" value="MAJOR FACILITATOR SUPERFAMILY (MFS) PROFILE DOMAIN-CONTAINING PROTEIN"/>
    <property type="match status" value="1"/>
</dbReference>
<dbReference type="AlphaFoldDB" id="A0A175W5P1"/>
<dbReference type="GO" id="GO:0015791">
    <property type="term" value="P:polyol transmembrane transport"/>
    <property type="evidence" value="ECO:0007669"/>
    <property type="project" value="UniProtKB-ARBA"/>
</dbReference>
<dbReference type="GO" id="GO:0015798">
    <property type="term" value="P:myo-inositol transport"/>
    <property type="evidence" value="ECO:0007669"/>
    <property type="project" value="UniProtKB-ARBA"/>
</dbReference>
<proteinExistence type="inferred from homology"/>
<protein>
    <submittedName>
        <fullName evidence="9">Polyol transporter 1</fullName>
    </submittedName>
</protein>
<dbReference type="GO" id="GO:0016020">
    <property type="term" value="C:membrane"/>
    <property type="evidence" value="ECO:0007669"/>
    <property type="project" value="UniProtKB-SubCell"/>
</dbReference>
<keyword evidence="10" id="KW-1185">Reference proteome</keyword>
<dbReference type="InterPro" id="IPR003663">
    <property type="entry name" value="Sugar/inositol_transpt"/>
</dbReference>
<feature type="transmembrane region" description="Helical" evidence="8">
    <location>
        <begin position="351"/>
        <end position="370"/>
    </location>
</feature>
<feature type="transmembrane region" description="Helical" evidence="8">
    <location>
        <begin position="282"/>
        <end position="308"/>
    </location>
</feature>
<name>A0A175W5P1_9PEZI</name>
<dbReference type="PRINTS" id="PR00171">
    <property type="entry name" value="SUGRTRNSPORT"/>
</dbReference>
<dbReference type="Proteomes" id="UP000078237">
    <property type="component" value="Unassembled WGS sequence"/>
</dbReference>
<evidence type="ECO:0000256" key="4">
    <source>
        <dbReference type="ARBA" id="ARBA00022692"/>
    </source>
</evidence>
<evidence type="ECO:0000313" key="9">
    <source>
        <dbReference type="EMBL" id="KXX78963.1"/>
    </source>
</evidence>
<keyword evidence="3" id="KW-0813">Transport</keyword>
<dbReference type="InterPro" id="IPR005828">
    <property type="entry name" value="MFS_sugar_transport-like"/>
</dbReference>
<dbReference type="STRING" id="100816.A0A175W5P1"/>
<feature type="compositionally biased region" description="Polar residues" evidence="7">
    <location>
        <begin position="97"/>
        <end position="107"/>
    </location>
</feature>